<dbReference type="RefSeq" id="WP_207352439.1">
    <property type="nucleotide sequence ID" value="NZ_JAFMPY010000026.1"/>
</dbReference>
<protein>
    <recommendedName>
        <fullName evidence="4">Secreted protein</fullName>
    </recommendedName>
</protein>
<feature type="coiled-coil region" evidence="1">
    <location>
        <begin position="157"/>
        <end position="184"/>
    </location>
</feature>
<accession>A0ABS3J810</accession>
<dbReference type="Proteomes" id="UP000664288">
    <property type="component" value="Unassembled WGS sequence"/>
</dbReference>
<organism evidence="2 3">
    <name type="scientific">Jiella sonneratiae</name>
    <dbReference type="NCBI Taxonomy" id="2816856"/>
    <lineage>
        <taxon>Bacteria</taxon>
        <taxon>Pseudomonadati</taxon>
        <taxon>Pseudomonadota</taxon>
        <taxon>Alphaproteobacteria</taxon>
        <taxon>Hyphomicrobiales</taxon>
        <taxon>Aurantimonadaceae</taxon>
        <taxon>Jiella</taxon>
    </lineage>
</organism>
<evidence type="ECO:0000256" key="1">
    <source>
        <dbReference type="SAM" id="Coils"/>
    </source>
</evidence>
<keyword evidence="1" id="KW-0175">Coiled coil</keyword>
<evidence type="ECO:0008006" key="4">
    <source>
        <dbReference type="Google" id="ProtNLM"/>
    </source>
</evidence>
<comment type="caution">
    <text evidence="2">The sequence shown here is derived from an EMBL/GenBank/DDBJ whole genome shotgun (WGS) entry which is preliminary data.</text>
</comment>
<name>A0ABS3J810_9HYPH</name>
<keyword evidence="3" id="KW-1185">Reference proteome</keyword>
<sequence>MAAFGNRHHRLARRLCVFILTSGLAVSSSVIGTEARGGPFYSGRGSHLGGATDPVFTLVVSDGYTRSIIARINDGNSHCSSLEPVYRIDCLRASYEWVAAQAERLGPDYREAATILNGLSRDLGRVVDQNLDRQAPRARSPRPTIRRTDLEYRAVRRSDLAKANQQAQQAIDKAVNALQRAKSAALAPHYQRIAQAVASSKLLLRSA</sequence>
<evidence type="ECO:0000313" key="2">
    <source>
        <dbReference type="EMBL" id="MBO0905804.1"/>
    </source>
</evidence>
<dbReference type="EMBL" id="JAFMPY010000026">
    <property type="protein sequence ID" value="MBO0905804.1"/>
    <property type="molecule type" value="Genomic_DNA"/>
</dbReference>
<evidence type="ECO:0000313" key="3">
    <source>
        <dbReference type="Proteomes" id="UP000664288"/>
    </source>
</evidence>
<gene>
    <name evidence="2" type="ORF">J1C47_19340</name>
</gene>
<proteinExistence type="predicted"/>
<reference evidence="2 3" key="1">
    <citation type="submission" date="2021-03" db="EMBL/GenBank/DDBJ databases">
        <title>Whole genome sequence of Jiella sp. MQZ13P-4.</title>
        <authorList>
            <person name="Tuo L."/>
        </authorList>
    </citation>
    <scope>NUCLEOTIDE SEQUENCE [LARGE SCALE GENOMIC DNA]</scope>
    <source>
        <strain evidence="2 3">MQZ13P-4</strain>
    </source>
</reference>